<comment type="caution">
    <text evidence="1">The sequence shown here is derived from an EMBL/GenBank/DDBJ whole genome shotgun (WGS) entry which is preliminary data.</text>
</comment>
<organism evidence="1 2">
    <name type="scientific">[Candida] jaroonii</name>
    <dbReference type="NCBI Taxonomy" id="467808"/>
    <lineage>
        <taxon>Eukaryota</taxon>
        <taxon>Fungi</taxon>
        <taxon>Dikarya</taxon>
        <taxon>Ascomycota</taxon>
        <taxon>Saccharomycotina</taxon>
        <taxon>Pichiomycetes</taxon>
        <taxon>Debaryomycetaceae</taxon>
        <taxon>Yamadazyma</taxon>
    </lineage>
</organism>
<sequence>MEVSKSTVVKVFIGASLLYYILAPTVKEYFNLNPKPMFTKRPDKFTTGLINLRNDCFANSSIQAYSSLPGLTDYLNDFITAFKKIETFLINNGIDRDFEDFETSSQGGSSKTTDDSTSSDSPPPSTSTNPKFKKMEMEFNIPLHISLAKIIKKLQSTQLTSRTISVWTFLHDLEKIFNAKISRSQHDAQELTQLINETLEHENLKIIRKFNFLKKINKKVLQEGIEIPEFPLNGLILNQMKCINCRGLSKPNFSPFLMLTLHTPESVSTDLETLLNENESEQIDDYQCLKCKIKKLIEHEKSLNGLDRQRQLDNNYSAEEIDFLYQLNDFNDNESSFINEDLPKDLENYIKDYKKTDITVKSTVLRKNQILKPPKIFGLHLSRSSFNGFNVVRNSCRVSFRDHLNLSIGKEYLEELKNFKQMAFKDIDESKVLTNDVNDMEDDDVQDEKLEVQGDINQVEDIEDEDNDDDVEVDDDDDDDSSVDTVKKQETLNKSPITTDQTDDLVNHFKSFNFNENDNYKYRLKAMIRHQGSHTQGHYECYKRKPLFVKDSEGMIIKLSPEILDEVIEDSVFDKSRSLSSSSERSTDDEVESGSFRRKFSNMVNRKPAVFQADPEIITNEIIPDGLNTPAEFQFDKENDYFNLDQVNKKINKFKKISSVLKHPYWRISDSMISEVTKAAVLVETTSVYMLYYEREEPKTST</sequence>
<keyword evidence="2" id="KW-1185">Reference proteome</keyword>
<evidence type="ECO:0000313" key="2">
    <source>
        <dbReference type="Proteomes" id="UP001152531"/>
    </source>
</evidence>
<dbReference type="EMBL" id="CALSDN010000005">
    <property type="protein sequence ID" value="CAH6721098.1"/>
    <property type="molecule type" value="Genomic_DNA"/>
</dbReference>
<protein>
    <submittedName>
        <fullName evidence="1">Ubiquitin carboxyl-terminal hydrolase 16</fullName>
    </submittedName>
</protein>
<accession>A0ACA9Y7X9</accession>
<name>A0ACA9Y7X9_9ASCO</name>
<proteinExistence type="predicted"/>
<evidence type="ECO:0000313" key="1">
    <source>
        <dbReference type="EMBL" id="CAH6721098.1"/>
    </source>
</evidence>
<gene>
    <name evidence="1" type="ORF">CLIB1444_05S03532</name>
</gene>
<reference evidence="1" key="1">
    <citation type="submission" date="2022-06" db="EMBL/GenBank/DDBJ databases">
        <authorList>
            <person name="Legras J.-L."/>
            <person name="Devillers H."/>
            <person name="Grondin C."/>
        </authorList>
    </citation>
    <scope>NUCLEOTIDE SEQUENCE</scope>
    <source>
        <strain evidence="1">CLIB 1444</strain>
    </source>
</reference>
<keyword evidence="1" id="KW-0378">Hydrolase</keyword>
<dbReference type="Proteomes" id="UP001152531">
    <property type="component" value="Unassembled WGS sequence"/>
</dbReference>